<evidence type="ECO:0000313" key="2">
    <source>
        <dbReference type="EMBL" id="ONH23561.1"/>
    </source>
</evidence>
<keyword evidence="3" id="KW-1185">Reference proteome</keyword>
<dbReference type="EMBL" id="MOMC01000084">
    <property type="protein sequence ID" value="ONH23561.1"/>
    <property type="molecule type" value="Genomic_DNA"/>
</dbReference>
<sequence>MKHALNRTGTAVDPVIESVSVEQTDGLRPGAGPRRMANRRAGVRSRFPDDAEQADTFDREPTDRDLAAIDAEWPLIAAEIAVVDAEAAVALDLTDGLAARRLSVARHRLSAVGAAFEAADAGSTRPAPAPSIRRRSA</sequence>
<evidence type="ECO:0000256" key="1">
    <source>
        <dbReference type="SAM" id="MobiDB-lite"/>
    </source>
</evidence>
<dbReference type="AlphaFoldDB" id="A0A1V2I3J4"/>
<accession>A0A1V2I3J4</accession>
<protein>
    <submittedName>
        <fullName evidence="2">Uncharacterized protein</fullName>
    </submittedName>
</protein>
<gene>
    <name evidence="2" type="ORF">BL253_32760</name>
</gene>
<dbReference type="Pfam" id="PF19801">
    <property type="entry name" value="DUF6284"/>
    <property type="match status" value="1"/>
</dbReference>
<reference evidence="3" key="1">
    <citation type="submission" date="2016-10" db="EMBL/GenBank/DDBJ databases">
        <title>Frankia sp. NRRL B-16386 Genome sequencing.</title>
        <authorList>
            <person name="Ghodhbane-Gtari F."/>
            <person name="Swanson E."/>
            <person name="Gueddou A."/>
            <person name="Hezbri K."/>
            <person name="Ktari K."/>
            <person name="Nouioui I."/>
            <person name="Morris K."/>
            <person name="Simpson S."/>
            <person name="Abebe-Akele F."/>
            <person name="Thomas K."/>
            <person name="Gtari M."/>
            <person name="Tisa L.S."/>
        </authorList>
    </citation>
    <scope>NUCLEOTIDE SEQUENCE [LARGE SCALE GENOMIC DNA]</scope>
    <source>
        <strain evidence="3">NRRL B-16386</strain>
    </source>
</reference>
<dbReference type="InterPro" id="IPR046251">
    <property type="entry name" value="DUF6284"/>
</dbReference>
<feature type="region of interest" description="Disordered" evidence="1">
    <location>
        <begin position="21"/>
        <end position="61"/>
    </location>
</feature>
<comment type="caution">
    <text evidence="2">The sequence shown here is derived from an EMBL/GenBank/DDBJ whole genome shotgun (WGS) entry which is preliminary data.</text>
</comment>
<evidence type="ECO:0000313" key="3">
    <source>
        <dbReference type="Proteomes" id="UP000188929"/>
    </source>
</evidence>
<organism evidence="2 3">
    <name type="scientific">Pseudofrankia asymbiotica</name>
    <dbReference type="NCBI Taxonomy" id="1834516"/>
    <lineage>
        <taxon>Bacteria</taxon>
        <taxon>Bacillati</taxon>
        <taxon>Actinomycetota</taxon>
        <taxon>Actinomycetes</taxon>
        <taxon>Frankiales</taxon>
        <taxon>Frankiaceae</taxon>
        <taxon>Pseudofrankia</taxon>
    </lineage>
</organism>
<feature type="compositionally biased region" description="Low complexity" evidence="1">
    <location>
        <begin position="115"/>
        <end position="126"/>
    </location>
</feature>
<dbReference type="Proteomes" id="UP000188929">
    <property type="component" value="Unassembled WGS sequence"/>
</dbReference>
<feature type="region of interest" description="Disordered" evidence="1">
    <location>
        <begin position="115"/>
        <end position="137"/>
    </location>
</feature>
<dbReference type="STRING" id="1834516.BL253_32760"/>
<name>A0A1V2I3J4_9ACTN</name>
<proteinExistence type="predicted"/>